<reference evidence="2 3" key="1">
    <citation type="submission" date="2019-02" db="EMBL/GenBank/DDBJ databases">
        <title>Genomic data mining of an Antarctic deep-sea actinobacterium, Janibacterlimosus P3-3-X1.</title>
        <authorList>
            <person name="Liao L."/>
            <person name="Chen B."/>
        </authorList>
    </citation>
    <scope>NUCLEOTIDE SEQUENCE [LARGE SCALE GENOMIC DNA]</scope>
    <source>
        <strain evidence="2 3">P3-3-X1</strain>
    </source>
</reference>
<feature type="transmembrane region" description="Helical" evidence="1">
    <location>
        <begin position="90"/>
        <end position="111"/>
    </location>
</feature>
<feature type="transmembrane region" description="Helical" evidence="1">
    <location>
        <begin position="123"/>
        <end position="142"/>
    </location>
</feature>
<keyword evidence="1" id="KW-0812">Transmembrane</keyword>
<accession>A0A4V0ZBC1</accession>
<keyword evidence="1" id="KW-0472">Membrane</keyword>
<proteinExistence type="predicted"/>
<dbReference type="Proteomes" id="UP000290408">
    <property type="component" value="Chromosome"/>
</dbReference>
<keyword evidence="3" id="KW-1185">Reference proteome</keyword>
<evidence type="ECO:0000313" key="2">
    <source>
        <dbReference type="EMBL" id="QBF47478.1"/>
    </source>
</evidence>
<name>A0A4V0ZBC1_9MICO</name>
<dbReference type="KEGG" id="jli:EXU32_15200"/>
<organism evidence="2 3">
    <name type="scientific">Janibacter limosus</name>
    <dbReference type="NCBI Taxonomy" id="53458"/>
    <lineage>
        <taxon>Bacteria</taxon>
        <taxon>Bacillati</taxon>
        <taxon>Actinomycetota</taxon>
        <taxon>Actinomycetes</taxon>
        <taxon>Micrococcales</taxon>
        <taxon>Intrasporangiaceae</taxon>
        <taxon>Janibacter</taxon>
    </lineage>
</organism>
<dbReference type="AlphaFoldDB" id="A0A4V0ZBC1"/>
<protein>
    <submittedName>
        <fullName evidence="2">Uncharacterized protein</fullName>
    </submittedName>
</protein>
<feature type="transmembrane region" description="Helical" evidence="1">
    <location>
        <begin position="154"/>
        <end position="172"/>
    </location>
</feature>
<sequence length="252" mass="27437">MTMAGEALKEAREGEFAKGVGFGSLEATLLMETPSLRGAHRTDLWLRIFKAVMLIAPFAGLVAPLGNPGVPGSGGGMSSTMQSDGLDGGLLYGAVHWSFVLGAMGQGWTILDWWRLGRHKDGLWTAWSAVALVSSIIVLAWFPSLLSSEEYRTVAPFVVATAVLALVALVAMRMWSRPPSRYIADRLRMEDSVRAVPEEERRALLAERSQVAEVLLERDLITPAAADVAARLEPGQWWRLDDNAGPDHRIST</sequence>
<dbReference type="OrthoDB" id="5118666at2"/>
<keyword evidence="1" id="KW-1133">Transmembrane helix</keyword>
<feature type="transmembrane region" description="Helical" evidence="1">
    <location>
        <begin position="51"/>
        <end position="70"/>
    </location>
</feature>
<dbReference type="RefSeq" id="WP_130630665.1">
    <property type="nucleotide sequence ID" value="NZ_CP036164.1"/>
</dbReference>
<evidence type="ECO:0000313" key="3">
    <source>
        <dbReference type="Proteomes" id="UP000290408"/>
    </source>
</evidence>
<dbReference type="EMBL" id="CP036164">
    <property type="protein sequence ID" value="QBF47478.1"/>
    <property type="molecule type" value="Genomic_DNA"/>
</dbReference>
<gene>
    <name evidence="2" type="ORF">EXU32_15200</name>
</gene>
<evidence type="ECO:0000256" key="1">
    <source>
        <dbReference type="SAM" id="Phobius"/>
    </source>
</evidence>